<dbReference type="Pfam" id="PF00959">
    <property type="entry name" value="Phage_lysozyme"/>
    <property type="match status" value="1"/>
</dbReference>
<protein>
    <recommendedName>
        <fullName evidence="3">Lysozyme</fullName>
        <ecNumber evidence="3">3.2.1.17</ecNumber>
    </recommendedName>
</protein>
<keyword evidence="3" id="KW-0378">Hydrolase</keyword>
<comment type="similarity">
    <text evidence="3">Belongs to the glycosyl hydrolase 24 family.</text>
</comment>
<dbReference type="SUPFAM" id="SSF53955">
    <property type="entry name" value="Lysozyme-like"/>
    <property type="match status" value="1"/>
</dbReference>
<dbReference type="Proteomes" id="UP000615755">
    <property type="component" value="Unassembled WGS sequence"/>
</dbReference>
<evidence type="ECO:0000256" key="1">
    <source>
        <dbReference type="ARBA" id="ARBA00022529"/>
    </source>
</evidence>
<dbReference type="PANTHER" id="PTHR37406:SF1">
    <property type="entry name" value="T4-TYPE LYSOZYME 1-RELATED"/>
    <property type="match status" value="1"/>
</dbReference>
<dbReference type="RefSeq" id="WP_192509433.1">
    <property type="nucleotide sequence ID" value="NZ_AQGV01000015.1"/>
</dbReference>
<dbReference type="InterPro" id="IPR002196">
    <property type="entry name" value="Glyco_hydro_24"/>
</dbReference>
<name>A0ABR9EJ69_9GAMM</name>
<evidence type="ECO:0000313" key="5">
    <source>
        <dbReference type="Proteomes" id="UP000615755"/>
    </source>
</evidence>
<proteinExistence type="inferred from homology"/>
<evidence type="ECO:0000256" key="3">
    <source>
        <dbReference type="RuleBase" id="RU003788"/>
    </source>
</evidence>
<organism evidence="4 5">
    <name type="scientific">Pseudoalteromonas aurantia 208</name>
    <dbReference type="NCBI Taxonomy" id="1314867"/>
    <lineage>
        <taxon>Bacteria</taxon>
        <taxon>Pseudomonadati</taxon>
        <taxon>Pseudomonadota</taxon>
        <taxon>Gammaproteobacteria</taxon>
        <taxon>Alteromonadales</taxon>
        <taxon>Pseudoalteromonadaceae</taxon>
        <taxon>Pseudoalteromonas</taxon>
    </lineage>
</organism>
<dbReference type="EC" id="3.2.1.17" evidence="3"/>
<comment type="catalytic activity">
    <reaction evidence="3">
        <text>Hydrolysis of (1-&gt;4)-beta-linkages between N-acetylmuramic acid and N-acetyl-D-glucosamine residues in a peptidoglycan and between N-acetyl-D-glucosamine residues in chitodextrins.</text>
        <dbReference type="EC" id="3.2.1.17"/>
    </reaction>
</comment>
<dbReference type="InterPro" id="IPR023347">
    <property type="entry name" value="Lysozyme_dom_sf"/>
</dbReference>
<comment type="caution">
    <text evidence="4">The sequence shown here is derived from an EMBL/GenBank/DDBJ whole genome shotgun (WGS) entry which is preliminary data.</text>
</comment>
<dbReference type="EMBL" id="AQGV01000015">
    <property type="protein sequence ID" value="MBE0370295.1"/>
    <property type="molecule type" value="Genomic_DNA"/>
</dbReference>
<keyword evidence="3" id="KW-0326">Glycosidase</keyword>
<evidence type="ECO:0000313" key="4">
    <source>
        <dbReference type="EMBL" id="MBE0370295.1"/>
    </source>
</evidence>
<keyword evidence="2 3" id="KW-0081">Bacteriolytic enzyme</keyword>
<gene>
    <name evidence="4" type="ORF">PAUR_b0293</name>
</gene>
<dbReference type="InterPro" id="IPR052619">
    <property type="entry name" value="Phage_lysozyme-like"/>
</dbReference>
<dbReference type="PANTHER" id="PTHR37406">
    <property type="entry name" value="T4-TYPE LYSOZYME 1-RELATED"/>
    <property type="match status" value="1"/>
</dbReference>
<keyword evidence="5" id="KW-1185">Reference proteome</keyword>
<accession>A0ABR9EJ69</accession>
<keyword evidence="1 3" id="KW-0929">Antimicrobial</keyword>
<dbReference type="Gene3D" id="1.10.530.40">
    <property type="match status" value="1"/>
</dbReference>
<reference evidence="4 5" key="1">
    <citation type="submission" date="2015-03" db="EMBL/GenBank/DDBJ databases">
        <title>Genome sequence of Pseudoalteromonas aurantia.</title>
        <authorList>
            <person name="Xie B.-B."/>
            <person name="Rong J.-C."/>
            <person name="Qin Q.-L."/>
            <person name="Zhang Y.-Z."/>
        </authorList>
    </citation>
    <scope>NUCLEOTIDE SEQUENCE [LARGE SCALE GENOMIC DNA]</scope>
    <source>
        <strain evidence="4 5">208</strain>
    </source>
</reference>
<sequence length="142" mass="15863">MAELSQHGLYALKAQLICHEGLVCKPYKCTAGKLTIGVGRNLQERGITEQEAEYLLDNDITMVLGQVSKQLPVFNQLSEVRKLVLLNMAFNLGIQGLKRFKKMLAALCVEEFNLAAQEMLDSKWAEQVGYRAKELADMMAKG</sequence>
<dbReference type="InterPro" id="IPR023346">
    <property type="entry name" value="Lysozyme-like_dom_sf"/>
</dbReference>
<evidence type="ECO:0000256" key="2">
    <source>
        <dbReference type="ARBA" id="ARBA00022638"/>
    </source>
</evidence>